<feature type="domain" description="TLC" evidence="8">
    <location>
        <begin position="161"/>
        <end position="398"/>
    </location>
</feature>
<feature type="transmembrane region" description="Helical" evidence="7">
    <location>
        <begin position="369"/>
        <end position="390"/>
    </location>
</feature>
<dbReference type="InterPro" id="IPR006634">
    <property type="entry name" value="TLC-dom"/>
</dbReference>
<dbReference type="OrthoDB" id="537032at2759"/>
<comment type="similarity">
    <text evidence="2">Belongs to the sphingosine N-acyltransferase family.</text>
</comment>
<keyword evidence="10" id="KW-1185">Reference proteome</keyword>
<evidence type="ECO:0000256" key="6">
    <source>
        <dbReference type="PROSITE-ProRule" id="PRU00205"/>
    </source>
</evidence>
<evidence type="ECO:0000256" key="7">
    <source>
        <dbReference type="SAM" id="Phobius"/>
    </source>
</evidence>
<dbReference type="GO" id="GO:0016020">
    <property type="term" value="C:membrane"/>
    <property type="evidence" value="ECO:0007669"/>
    <property type="project" value="UniProtKB-SubCell"/>
</dbReference>
<evidence type="ECO:0000313" key="10">
    <source>
        <dbReference type="Proteomes" id="UP000664132"/>
    </source>
</evidence>
<evidence type="ECO:0000256" key="5">
    <source>
        <dbReference type="ARBA" id="ARBA00023136"/>
    </source>
</evidence>
<gene>
    <name evidence="9" type="ORF">IFR04_009032</name>
</gene>
<evidence type="ECO:0000256" key="3">
    <source>
        <dbReference type="ARBA" id="ARBA00022692"/>
    </source>
</evidence>
<proteinExistence type="inferred from homology"/>
<evidence type="ECO:0000313" key="9">
    <source>
        <dbReference type="EMBL" id="KAG4417824.1"/>
    </source>
</evidence>
<dbReference type="PANTHER" id="PTHR12560:SF0">
    <property type="entry name" value="LD18904P"/>
    <property type="match status" value="1"/>
</dbReference>
<keyword evidence="3 6" id="KW-0812">Transmembrane</keyword>
<comment type="caution">
    <text evidence="9">The sequence shown here is derived from an EMBL/GenBank/DDBJ whole genome shotgun (WGS) entry which is preliminary data.</text>
</comment>
<dbReference type="Proteomes" id="UP000664132">
    <property type="component" value="Unassembled WGS sequence"/>
</dbReference>
<feature type="transmembrane region" description="Helical" evidence="7">
    <location>
        <begin position="294"/>
        <end position="318"/>
    </location>
</feature>
<reference evidence="9" key="1">
    <citation type="submission" date="2021-02" db="EMBL/GenBank/DDBJ databases">
        <title>Genome sequence Cadophora malorum strain M34.</title>
        <authorList>
            <person name="Stefanovic E."/>
            <person name="Vu D."/>
            <person name="Scully C."/>
            <person name="Dijksterhuis J."/>
            <person name="Roader J."/>
            <person name="Houbraken J."/>
        </authorList>
    </citation>
    <scope>NUCLEOTIDE SEQUENCE</scope>
    <source>
        <strain evidence="9">M34</strain>
    </source>
</reference>
<evidence type="ECO:0000256" key="1">
    <source>
        <dbReference type="ARBA" id="ARBA00004141"/>
    </source>
</evidence>
<name>A0A8H7WAD8_9HELO</name>
<keyword evidence="4 7" id="KW-1133">Transmembrane helix</keyword>
<comment type="subcellular location">
    <subcellularLocation>
        <location evidence="1">Membrane</location>
        <topology evidence="1">Multi-pass membrane protein</topology>
    </subcellularLocation>
</comment>
<sequence>MSGTPASIEIQNEKLEAAQQWLHQNGNNVGGIEYTPAVEDAEDGYPAHTMTIRRKAKRKEDGPLEIICGWIFQHQIGLSVNLLMLLSLTHMCFPRARRHARKFFELSYYNPDSGAYRAGWNDAWMVFFWIVVFTGLRAAVMEYILTPLAKKGGVKTERDQTRFAEQAWLWIYATSAWSLGLYILSNSDYMWDFKELWTNWPNREMDGLRKWYTLVQYAFWLQQVLVIHLEAKRKDHWQMLAHHIVTTALIFTSYGYHQTKVANLILCTMDSVDLVFPLAKCLKYMGFTTVCDVLFGLFMTVWFATRHVIFCMICYSVWADIPATIDYGCYSGKTGSIKGPFPAPDRFGHLFDPFRNPEGVVCFNHKIKWGFLSALLFLQFLTIVWFSMIVKVAIRVLKGGDADDVRSDDEGEDEEELLDEKIISTIEQIDEMELPPYEEEVGVESINLKGRNFNTNKYKKTTSSASGVSLPGHSDRKELLGRIGCDKGI</sequence>
<protein>
    <recommendedName>
        <fullName evidence="8">TLC domain-containing protein</fullName>
    </recommendedName>
</protein>
<organism evidence="9 10">
    <name type="scientific">Cadophora malorum</name>
    <dbReference type="NCBI Taxonomy" id="108018"/>
    <lineage>
        <taxon>Eukaryota</taxon>
        <taxon>Fungi</taxon>
        <taxon>Dikarya</taxon>
        <taxon>Ascomycota</taxon>
        <taxon>Pezizomycotina</taxon>
        <taxon>Leotiomycetes</taxon>
        <taxon>Helotiales</taxon>
        <taxon>Ploettnerulaceae</taxon>
        <taxon>Cadophora</taxon>
    </lineage>
</organism>
<dbReference type="EMBL" id="JAFJYH010000144">
    <property type="protein sequence ID" value="KAG4417824.1"/>
    <property type="molecule type" value="Genomic_DNA"/>
</dbReference>
<evidence type="ECO:0000256" key="2">
    <source>
        <dbReference type="ARBA" id="ARBA00009808"/>
    </source>
</evidence>
<feature type="transmembrane region" description="Helical" evidence="7">
    <location>
        <begin position="239"/>
        <end position="256"/>
    </location>
</feature>
<dbReference type="Pfam" id="PF03798">
    <property type="entry name" value="TRAM_LAG1_CLN8"/>
    <property type="match status" value="1"/>
</dbReference>
<feature type="transmembrane region" description="Helical" evidence="7">
    <location>
        <begin position="167"/>
        <end position="185"/>
    </location>
</feature>
<accession>A0A8H7WAD8</accession>
<dbReference type="PANTHER" id="PTHR12560">
    <property type="entry name" value="LONGEVITY ASSURANCE FACTOR 1 LAG1"/>
    <property type="match status" value="1"/>
</dbReference>
<dbReference type="PROSITE" id="PS50922">
    <property type="entry name" value="TLC"/>
    <property type="match status" value="1"/>
</dbReference>
<dbReference type="AlphaFoldDB" id="A0A8H7WAD8"/>
<evidence type="ECO:0000259" key="8">
    <source>
        <dbReference type="PROSITE" id="PS50922"/>
    </source>
</evidence>
<dbReference type="GO" id="GO:0050291">
    <property type="term" value="F:sphingosine N-acyltransferase activity"/>
    <property type="evidence" value="ECO:0007669"/>
    <property type="project" value="InterPro"/>
</dbReference>
<dbReference type="SMART" id="SM00724">
    <property type="entry name" value="TLC"/>
    <property type="match status" value="1"/>
</dbReference>
<evidence type="ECO:0000256" key="4">
    <source>
        <dbReference type="ARBA" id="ARBA00022989"/>
    </source>
</evidence>
<feature type="transmembrane region" description="Helical" evidence="7">
    <location>
        <begin position="64"/>
        <end position="88"/>
    </location>
</feature>
<feature type="transmembrane region" description="Helical" evidence="7">
    <location>
        <begin position="126"/>
        <end position="146"/>
    </location>
</feature>
<keyword evidence="5 6" id="KW-0472">Membrane</keyword>
<dbReference type="InterPro" id="IPR016439">
    <property type="entry name" value="Lag1/Lac1-like"/>
</dbReference>
<dbReference type="GO" id="GO:0046513">
    <property type="term" value="P:ceramide biosynthetic process"/>
    <property type="evidence" value="ECO:0007669"/>
    <property type="project" value="InterPro"/>
</dbReference>